<gene>
    <name evidence="1" type="ORF">ACFSTG_07155</name>
</gene>
<dbReference type="EMBL" id="JBHULT010000006">
    <property type="protein sequence ID" value="MFD2517665.1"/>
    <property type="molecule type" value="Genomic_DNA"/>
</dbReference>
<evidence type="ECO:0000313" key="2">
    <source>
        <dbReference type="Proteomes" id="UP001597468"/>
    </source>
</evidence>
<keyword evidence="2" id="KW-1185">Reference proteome</keyword>
<comment type="caution">
    <text evidence="1">The sequence shown here is derived from an EMBL/GenBank/DDBJ whole genome shotgun (WGS) entry which is preliminary data.</text>
</comment>
<accession>A0ABW5IW81</accession>
<sequence length="506" mass="58111">MKKNKKIPLLILAVLAVLAFLAFLLSYYVSQEIRNQLENNAGNSFSYENLDVDLLRKRIDLTGFEFNRNGTSISSAEIKLKGFNYFQYLVNDKIIINELIIFKPVYRINKASQKDENDNSGREDFNRSIRINKTEVKNGTFAVRENDSAQNIVFIRVPHLSIKRTELDSASVREMIPFRYSSYSAVSDSIRLHINTEQYLTVEHLEVQSGKTSVENFKILPYYGKSEFDQRIPYEKDRIALGVEKIHLEDLFLTFQNDTLLLKSPFIKVTGGNLEIYRNKLLPDDERVKSLYSKKLRESPVKLDFPLIEIIRTTIVYEEKTAEDRPPGTVEFGKIEGEITNLTNLDLQREDFPATVISAKALYMNASPVSMDWQFRVPNVIDKFSFSGRFEEVGSREINSFLKPSMNMEAEGGLKKVYFTFSGNSNTATGDVQVDYDQFKLNVLRSDGSQKNKLLSAIVNLFVENEGISKEATFNDVEFSRDKTKSFWNFMWKGVKKGVIEELGQL</sequence>
<proteinExistence type="predicted"/>
<organism evidence="1 2">
    <name type="scientific">Salinimicrobium flavum</name>
    <dbReference type="NCBI Taxonomy" id="1737065"/>
    <lineage>
        <taxon>Bacteria</taxon>
        <taxon>Pseudomonadati</taxon>
        <taxon>Bacteroidota</taxon>
        <taxon>Flavobacteriia</taxon>
        <taxon>Flavobacteriales</taxon>
        <taxon>Flavobacteriaceae</taxon>
        <taxon>Salinimicrobium</taxon>
    </lineage>
</organism>
<reference evidence="2" key="1">
    <citation type="journal article" date="2019" name="Int. J. Syst. Evol. Microbiol.">
        <title>The Global Catalogue of Microorganisms (GCM) 10K type strain sequencing project: providing services to taxonomists for standard genome sequencing and annotation.</title>
        <authorList>
            <consortium name="The Broad Institute Genomics Platform"/>
            <consortium name="The Broad Institute Genome Sequencing Center for Infectious Disease"/>
            <person name="Wu L."/>
            <person name="Ma J."/>
        </authorList>
    </citation>
    <scope>NUCLEOTIDE SEQUENCE [LARGE SCALE GENOMIC DNA]</scope>
    <source>
        <strain evidence="2">KCTC 42585</strain>
    </source>
</reference>
<protein>
    <recommendedName>
        <fullName evidence="3">DUF748 domain-containing protein</fullName>
    </recommendedName>
</protein>
<evidence type="ECO:0008006" key="3">
    <source>
        <dbReference type="Google" id="ProtNLM"/>
    </source>
</evidence>
<evidence type="ECO:0000313" key="1">
    <source>
        <dbReference type="EMBL" id="MFD2517665.1"/>
    </source>
</evidence>
<name>A0ABW5IW81_9FLAO</name>
<dbReference type="Proteomes" id="UP001597468">
    <property type="component" value="Unassembled WGS sequence"/>
</dbReference>
<dbReference type="RefSeq" id="WP_380750261.1">
    <property type="nucleotide sequence ID" value="NZ_JBHULT010000006.1"/>
</dbReference>